<comment type="caution">
    <text evidence="2">The sequence shown here is derived from an EMBL/GenBank/DDBJ whole genome shotgun (WGS) entry which is preliminary data.</text>
</comment>
<name>A0A5B7CP55_PORTR</name>
<dbReference type="AlphaFoldDB" id="A0A5B7CP55"/>
<feature type="transmembrane region" description="Helical" evidence="1">
    <location>
        <begin position="111"/>
        <end position="129"/>
    </location>
</feature>
<dbReference type="Proteomes" id="UP000324222">
    <property type="component" value="Unassembled WGS sequence"/>
</dbReference>
<protein>
    <submittedName>
        <fullName evidence="2">Uncharacterized protein</fullName>
    </submittedName>
</protein>
<gene>
    <name evidence="2" type="ORF">E2C01_003891</name>
</gene>
<evidence type="ECO:0000313" key="3">
    <source>
        <dbReference type="Proteomes" id="UP000324222"/>
    </source>
</evidence>
<evidence type="ECO:0000313" key="2">
    <source>
        <dbReference type="EMBL" id="MPC11229.1"/>
    </source>
</evidence>
<organism evidence="2 3">
    <name type="scientific">Portunus trituberculatus</name>
    <name type="common">Swimming crab</name>
    <name type="synonym">Neptunus trituberculatus</name>
    <dbReference type="NCBI Taxonomy" id="210409"/>
    <lineage>
        <taxon>Eukaryota</taxon>
        <taxon>Metazoa</taxon>
        <taxon>Ecdysozoa</taxon>
        <taxon>Arthropoda</taxon>
        <taxon>Crustacea</taxon>
        <taxon>Multicrustacea</taxon>
        <taxon>Malacostraca</taxon>
        <taxon>Eumalacostraca</taxon>
        <taxon>Eucarida</taxon>
        <taxon>Decapoda</taxon>
        <taxon>Pleocyemata</taxon>
        <taxon>Brachyura</taxon>
        <taxon>Eubrachyura</taxon>
        <taxon>Portunoidea</taxon>
        <taxon>Portunidae</taxon>
        <taxon>Portuninae</taxon>
        <taxon>Portunus</taxon>
    </lineage>
</organism>
<evidence type="ECO:0000256" key="1">
    <source>
        <dbReference type="SAM" id="Phobius"/>
    </source>
</evidence>
<sequence>MVYVEVGLPALTFRSFFISSDRLQKLTVVRKTTEKEDGNVLRRQDVNVRLHLCRRLHWPRLPYRPAGAATPRGAQQYAVRALIDTGPANLFSLALYLSLPLHDLILCLSLYALHVFCLVLLQSVFLRYAQLQGRI</sequence>
<reference evidence="2 3" key="1">
    <citation type="submission" date="2019-05" db="EMBL/GenBank/DDBJ databases">
        <title>Another draft genome of Portunus trituberculatus and its Hox gene families provides insights of decapod evolution.</title>
        <authorList>
            <person name="Jeong J.-H."/>
            <person name="Song I."/>
            <person name="Kim S."/>
            <person name="Choi T."/>
            <person name="Kim D."/>
            <person name="Ryu S."/>
            <person name="Kim W."/>
        </authorList>
    </citation>
    <scope>NUCLEOTIDE SEQUENCE [LARGE SCALE GENOMIC DNA]</scope>
    <source>
        <tissue evidence="2">Muscle</tissue>
    </source>
</reference>
<accession>A0A5B7CP55</accession>
<dbReference type="EMBL" id="VSRR010000152">
    <property type="protein sequence ID" value="MPC11229.1"/>
    <property type="molecule type" value="Genomic_DNA"/>
</dbReference>
<keyword evidence="1" id="KW-1133">Transmembrane helix</keyword>
<keyword evidence="1" id="KW-0472">Membrane</keyword>
<proteinExistence type="predicted"/>
<keyword evidence="1" id="KW-0812">Transmembrane</keyword>
<keyword evidence="3" id="KW-1185">Reference proteome</keyword>